<evidence type="ECO:0000313" key="4">
    <source>
        <dbReference type="Proteomes" id="UP000307956"/>
    </source>
</evidence>
<dbReference type="PANTHER" id="PTHR43619:SF2">
    <property type="entry name" value="S-ADENOSYL-L-METHIONINE-DEPENDENT METHYLTRANSFERASES SUPERFAMILY PROTEIN"/>
    <property type="match status" value="1"/>
</dbReference>
<keyword evidence="2 3" id="KW-0808">Transferase</keyword>
<dbReference type="Gene3D" id="3.40.50.150">
    <property type="entry name" value="Vaccinia Virus protein VP39"/>
    <property type="match status" value="1"/>
</dbReference>
<dbReference type="InterPro" id="IPR016874">
    <property type="entry name" value="TcmP-like"/>
</dbReference>
<organism evidence="3 4">
    <name type="scientific">Pseudothauera rhizosphaerae</name>
    <dbReference type="NCBI Taxonomy" id="2565932"/>
    <lineage>
        <taxon>Bacteria</taxon>
        <taxon>Pseudomonadati</taxon>
        <taxon>Pseudomonadota</taxon>
        <taxon>Betaproteobacteria</taxon>
        <taxon>Rhodocyclales</taxon>
        <taxon>Zoogloeaceae</taxon>
        <taxon>Pseudothauera</taxon>
    </lineage>
</organism>
<dbReference type="EMBL" id="SSOD01000015">
    <property type="protein sequence ID" value="THF58626.1"/>
    <property type="molecule type" value="Genomic_DNA"/>
</dbReference>
<evidence type="ECO:0000256" key="2">
    <source>
        <dbReference type="ARBA" id="ARBA00022679"/>
    </source>
</evidence>
<dbReference type="InterPro" id="IPR029063">
    <property type="entry name" value="SAM-dependent_MTases_sf"/>
</dbReference>
<dbReference type="InterPro" id="IPR007213">
    <property type="entry name" value="Ppm1/Ppm2/Tcmp"/>
</dbReference>
<dbReference type="RefSeq" id="WP_136386140.1">
    <property type="nucleotide sequence ID" value="NZ_SSOD01000015.1"/>
</dbReference>
<accession>A0A4S4AIG0</accession>
<dbReference type="GO" id="GO:0008168">
    <property type="term" value="F:methyltransferase activity"/>
    <property type="evidence" value="ECO:0007669"/>
    <property type="project" value="UniProtKB-KW"/>
</dbReference>
<name>A0A4S4AIG0_9RHOO</name>
<comment type="caution">
    <text evidence="3">The sequence shown here is derived from an EMBL/GenBank/DDBJ whole genome shotgun (WGS) entry which is preliminary data.</text>
</comment>
<dbReference type="GO" id="GO:0032259">
    <property type="term" value="P:methylation"/>
    <property type="evidence" value="ECO:0007669"/>
    <property type="project" value="UniProtKB-KW"/>
</dbReference>
<dbReference type="OrthoDB" id="9800233at2"/>
<sequence length="258" mass="29490">MLWTLHNRASESLRPDAMLRDPEAERIYRAIPYDYRQSFGPADSSHAVRSLMFDEAVAAWMQAHPGGSVVELGCGLETQFQRIDDGRVRWLCVDVPEAIEVRERFLPAGERCRHVRCSALDPAWMDEIPAGEVFVTAQGLLMYFDESTVRGLTVALVERFPGVEFMFDTIPVWFSRKTVQGYWRTPHYKAPPMPWGIALHDAPATLRGWSPAIEEVRAMPYRNFRVGPGRYMSVFARIPMLRAFMPGIVRLRSRSSAR</sequence>
<keyword evidence="1 3" id="KW-0489">Methyltransferase</keyword>
<protein>
    <submittedName>
        <fullName evidence="3">Class I SAM-dependent methyltransferase</fullName>
    </submittedName>
</protein>
<dbReference type="PIRSF" id="PIRSF028177">
    <property type="entry name" value="Polyketide_synth_Omtfrase_TcmP"/>
    <property type="match status" value="1"/>
</dbReference>
<evidence type="ECO:0000313" key="3">
    <source>
        <dbReference type="EMBL" id="THF58626.1"/>
    </source>
</evidence>
<dbReference type="Proteomes" id="UP000307956">
    <property type="component" value="Unassembled WGS sequence"/>
</dbReference>
<dbReference type="AlphaFoldDB" id="A0A4S4AIG0"/>
<proteinExistence type="predicted"/>
<evidence type="ECO:0000256" key="1">
    <source>
        <dbReference type="ARBA" id="ARBA00022603"/>
    </source>
</evidence>
<dbReference type="SUPFAM" id="SSF53335">
    <property type="entry name" value="S-adenosyl-L-methionine-dependent methyltransferases"/>
    <property type="match status" value="1"/>
</dbReference>
<gene>
    <name evidence="3" type="ORF">E6O51_16690</name>
</gene>
<keyword evidence="4" id="KW-1185">Reference proteome</keyword>
<reference evidence="3 4" key="1">
    <citation type="submission" date="2019-04" db="EMBL/GenBank/DDBJ databases">
        <title>Azoarcus rhizosphaerae sp. nov. isolated from rhizosphere of Ficus religiosa.</title>
        <authorList>
            <person name="Lin S.-Y."/>
            <person name="Hameed A."/>
            <person name="Hsu Y.-H."/>
            <person name="Young C.-C."/>
        </authorList>
    </citation>
    <scope>NUCLEOTIDE SEQUENCE [LARGE SCALE GENOMIC DNA]</scope>
    <source>
        <strain evidence="3 4">CC-YHH848</strain>
    </source>
</reference>
<dbReference type="PANTHER" id="PTHR43619">
    <property type="entry name" value="S-ADENOSYL-L-METHIONINE-DEPENDENT METHYLTRANSFERASE YKTD-RELATED"/>
    <property type="match status" value="1"/>
</dbReference>
<dbReference type="Pfam" id="PF04072">
    <property type="entry name" value="LCM"/>
    <property type="match status" value="1"/>
</dbReference>